<dbReference type="HOGENOM" id="CLU_696231_0_0_4"/>
<sequence length="396" mass="44564">MFESITFFNQNKTDTSNPLEIGALVECMLFYGETSVVANQSILRQLFTYFGIDRVIELIEEELLNIIYTETNVCVLTRTINGTEYHDTGQVSSPQHTYQDELRKICIDVIGKAGKGRRTAQRIQGLIKVRNHENIILEGARKSFADQEYINYSAKSIIRSLIPEKINVDDIIFQTEQTDSGIVIATNINFAALNQVYHKYVPPTHSTINPALILSHTLDVESELYFSSNNLSEIATSGLSANLISHKINYLLEKSIKSSEKLKDFQGFVFNDARSLREAINKKQIDLDDLMLVLKNARKFKKWIIGVEPDQNLIKSYYSEVTKKTIVDKLPGKSVRWGIFTGAGIIADVLVTGGIGTVVGIGLGALDTFYLDKLISGWRPNQFIEDEVKELLRNSP</sequence>
<proteinExistence type="predicted"/>
<dbReference type="AlphaFoldDB" id="S6AIM9"/>
<dbReference type="RefSeq" id="WP_009206663.1">
    <property type="nucleotide sequence ID" value="NC_022357.1"/>
</dbReference>
<organism evidence="1 2">
    <name type="scientific">Sulfuricella denitrificans (strain DSM 22764 / NBRC 105220 / skB26)</name>
    <dbReference type="NCBI Taxonomy" id="1163617"/>
    <lineage>
        <taxon>Bacteria</taxon>
        <taxon>Pseudomonadati</taxon>
        <taxon>Pseudomonadota</taxon>
        <taxon>Betaproteobacteria</taxon>
        <taxon>Nitrosomonadales</taxon>
        <taxon>Sulfuricellaceae</taxon>
        <taxon>Sulfuricella</taxon>
    </lineage>
</organism>
<dbReference type="KEGG" id="sdr:SCD_n00542"/>
<dbReference type="EMBL" id="AP013066">
    <property type="protein sequence ID" value="BAN34389.1"/>
    <property type="molecule type" value="Genomic_DNA"/>
</dbReference>
<dbReference type="Proteomes" id="UP000015559">
    <property type="component" value="Chromosome"/>
</dbReference>
<evidence type="ECO:0000313" key="1">
    <source>
        <dbReference type="EMBL" id="BAN34389.1"/>
    </source>
</evidence>
<keyword evidence="2" id="KW-1185">Reference proteome</keyword>
<accession>S6AIM9</accession>
<dbReference type="OrthoDB" id="7059012at2"/>
<protein>
    <submittedName>
        <fullName evidence="1">Uncharacterized protein</fullName>
    </submittedName>
</protein>
<evidence type="ECO:0000313" key="2">
    <source>
        <dbReference type="Proteomes" id="UP000015559"/>
    </source>
</evidence>
<dbReference type="eggNOG" id="ENOG5033JAK">
    <property type="taxonomic scope" value="Bacteria"/>
</dbReference>
<gene>
    <name evidence="1" type="ORF">SCD_n00542</name>
</gene>
<name>S6AIM9_SULDS</name>
<reference evidence="1 2" key="1">
    <citation type="journal article" date="2012" name="Appl. Environ. Microbiol.">
        <title>Draft genome sequence of a psychrotolerant sulfur-oxidizing bacterium, Sulfuricella denitrificans skB26, and proteomic insights into cold adaptation.</title>
        <authorList>
            <person name="Watanabe T."/>
            <person name="Kojima H."/>
            <person name="Fukui M."/>
        </authorList>
    </citation>
    <scope>NUCLEOTIDE SEQUENCE [LARGE SCALE GENOMIC DNA]</scope>
    <source>
        <strain evidence="2">skB26</strain>
    </source>
</reference>